<feature type="transmembrane region" description="Helical" evidence="1">
    <location>
        <begin position="56"/>
        <end position="83"/>
    </location>
</feature>
<dbReference type="PANTHER" id="PTHR22941:SF26">
    <property type="entry name" value="SERPENTINE RECEPTOR, CLASS H"/>
    <property type="match status" value="1"/>
</dbReference>
<proteinExistence type="predicted"/>
<dbReference type="Pfam" id="PF10318">
    <property type="entry name" value="7TM_GPCR_Srh"/>
    <property type="match status" value="1"/>
</dbReference>
<dbReference type="InterPro" id="IPR053220">
    <property type="entry name" value="Nematode_rcpt-like_serp_H"/>
</dbReference>
<evidence type="ECO:0000313" key="2">
    <source>
        <dbReference type="EMBL" id="GMR49479.1"/>
    </source>
</evidence>
<keyword evidence="3" id="KW-1185">Reference proteome</keyword>
<feature type="non-terminal residue" evidence="2">
    <location>
        <position position="1"/>
    </location>
</feature>
<dbReference type="AlphaFoldDB" id="A0AAN5CSC8"/>
<name>A0AAN5CSC8_9BILA</name>
<evidence type="ECO:0000313" key="3">
    <source>
        <dbReference type="Proteomes" id="UP001328107"/>
    </source>
</evidence>
<organism evidence="2 3">
    <name type="scientific">Pristionchus mayeri</name>
    <dbReference type="NCBI Taxonomy" id="1317129"/>
    <lineage>
        <taxon>Eukaryota</taxon>
        <taxon>Metazoa</taxon>
        <taxon>Ecdysozoa</taxon>
        <taxon>Nematoda</taxon>
        <taxon>Chromadorea</taxon>
        <taxon>Rhabditida</taxon>
        <taxon>Rhabditina</taxon>
        <taxon>Diplogasteromorpha</taxon>
        <taxon>Diplogasteroidea</taxon>
        <taxon>Neodiplogasteridae</taxon>
        <taxon>Pristionchus</taxon>
    </lineage>
</organism>
<evidence type="ECO:0008006" key="4">
    <source>
        <dbReference type="Google" id="ProtNLM"/>
    </source>
</evidence>
<comment type="caution">
    <text evidence="2">The sequence shown here is derived from an EMBL/GenBank/DDBJ whole genome shotgun (WGS) entry which is preliminary data.</text>
</comment>
<evidence type="ECO:0000256" key="1">
    <source>
        <dbReference type="SAM" id="Phobius"/>
    </source>
</evidence>
<dbReference type="EMBL" id="BTRK01000004">
    <property type="protein sequence ID" value="GMR49479.1"/>
    <property type="molecule type" value="Genomic_DNA"/>
</dbReference>
<gene>
    <name evidence="2" type="ORF">PMAYCL1PPCAC_19674</name>
</gene>
<keyword evidence="1" id="KW-0812">Transmembrane</keyword>
<keyword evidence="1" id="KW-0472">Membrane</keyword>
<keyword evidence="1" id="KW-1133">Transmembrane helix</keyword>
<dbReference type="PANTHER" id="PTHR22941">
    <property type="entry name" value="SERPENTINE RECEPTOR"/>
    <property type="match status" value="1"/>
</dbReference>
<accession>A0AAN5CSC8</accession>
<feature type="transmembrane region" description="Helical" evidence="1">
    <location>
        <begin position="30"/>
        <end position="50"/>
    </location>
</feature>
<sequence>IFWHMFFVLKNQTSSSESTKVLIRLSLIRLFMQLNVPFLFIVLPLIVTFLQAALRIFPFLVVVYVIKIIPLHPIAHNFVLLFLMPTYRRVITNAIR</sequence>
<dbReference type="Proteomes" id="UP001328107">
    <property type="component" value="Unassembled WGS sequence"/>
</dbReference>
<protein>
    <recommendedName>
        <fullName evidence="4">G protein-coupled receptor</fullName>
    </recommendedName>
</protein>
<feature type="non-terminal residue" evidence="2">
    <location>
        <position position="96"/>
    </location>
</feature>
<reference evidence="3" key="1">
    <citation type="submission" date="2022-10" db="EMBL/GenBank/DDBJ databases">
        <title>Genome assembly of Pristionchus species.</title>
        <authorList>
            <person name="Yoshida K."/>
            <person name="Sommer R.J."/>
        </authorList>
    </citation>
    <scope>NUCLEOTIDE SEQUENCE [LARGE SCALE GENOMIC DNA]</scope>
    <source>
        <strain evidence="3">RS5460</strain>
    </source>
</reference>
<dbReference type="InterPro" id="IPR019422">
    <property type="entry name" value="7TM_GPCR_serpentine_rcpt_Srh"/>
</dbReference>